<dbReference type="RefSeq" id="XP_001022654.2">
    <property type="nucleotide sequence ID" value="XM_001022654.2"/>
</dbReference>
<sequence>MHKKGMSYLINQKKNLKTQKKKRIFQKFIKLLSNYYLSIIFSRIRSIQQQNKQIIDIIQKVFYLLNKQIFNLINQPKQESNTFQKKMSSALAENKFMKLIPKTLSNQLNLIKKDKEIDEQKIQKMQHEDCTLASDRILLSQQKRRDISPKRNQKQSDDEDSNDKWQKFPPKQKQIKKISLSSVRDSSQKWQKNPEVVPVVAKPKKKITIQRDENGKAYFEEEIIQPSNSSGNNNRSNITYQQNQHSHHDNRIEQEYDSLEDSYENKHNEENINRQSSSNSNGGRRLSIKKNASKYGYIQADNLPKQIDNEFLKDLLKKEKDNIIESYKSDNFGRVKFNSKEAAERAITILNKRILYGSQINSYEINSEDYEKQGQHQNNNEDRSQLSSRIQSKHRK</sequence>
<name>I7MLJ4_TETTS</name>
<evidence type="ECO:0000313" key="3">
    <source>
        <dbReference type="EMBL" id="EAS02409.2"/>
    </source>
</evidence>
<dbReference type="EMBL" id="GG662537">
    <property type="protein sequence ID" value="EAS02409.2"/>
    <property type="molecule type" value="Genomic_DNA"/>
</dbReference>
<evidence type="ECO:0000256" key="1">
    <source>
        <dbReference type="SAM" id="MobiDB-lite"/>
    </source>
</evidence>
<dbReference type="AlphaFoldDB" id="I7MLJ4"/>
<feature type="region of interest" description="Disordered" evidence="1">
    <location>
        <begin position="367"/>
        <end position="396"/>
    </location>
</feature>
<feature type="compositionally biased region" description="Basic and acidic residues" evidence="1">
    <location>
        <begin position="369"/>
        <end position="384"/>
    </location>
</feature>
<reference evidence="4" key="1">
    <citation type="journal article" date="2006" name="PLoS Biol.">
        <title>Macronuclear genome sequence of the ciliate Tetrahymena thermophila, a model eukaryote.</title>
        <authorList>
            <person name="Eisen J.A."/>
            <person name="Coyne R.S."/>
            <person name="Wu M."/>
            <person name="Wu D."/>
            <person name="Thiagarajan M."/>
            <person name="Wortman J.R."/>
            <person name="Badger J.H."/>
            <person name="Ren Q."/>
            <person name="Amedeo P."/>
            <person name="Jones K.M."/>
            <person name="Tallon L.J."/>
            <person name="Delcher A.L."/>
            <person name="Salzberg S.L."/>
            <person name="Silva J.C."/>
            <person name="Haas B.J."/>
            <person name="Majoros W.H."/>
            <person name="Farzad M."/>
            <person name="Carlton J.M."/>
            <person name="Smith R.K. Jr."/>
            <person name="Garg J."/>
            <person name="Pearlman R.E."/>
            <person name="Karrer K.M."/>
            <person name="Sun L."/>
            <person name="Manning G."/>
            <person name="Elde N.C."/>
            <person name="Turkewitz A.P."/>
            <person name="Asai D.J."/>
            <person name="Wilkes D.E."/>
            <person name="Wang Y."/>
            <person name="Cai H."/>
            <person name="Collins K."/>
            <person name="Stewart B.A."/>
            <person name="Lee S.R."/>
            <person name="Wilamowska K."/>
            <person name="Weinberg Z."/>
            <person name="Ruzzo W.L."/>
            <person name="Wloga D."/>
            <person name="Gaertig J."/>
            <person name="Frankel J."/>
            <person name="Tsao C.-C."/>
            <person name="Gorovsky M.A."/>
            <person name="Keeling P.J."/>
            <person name="Waller R.F."/>
            <person name="Patron N.J."/>
            <person name="Cherry J.M."/>
            <person name="Stover N.A."/>
            <person name="Krieger C.J."/>
            <person name="del Toro C."/>
            <person name="Ryder H.F."/>
            <person name="Williamson S.C."/>
            <person name="Barbeau R.A."/>
            <person name="Hamilton E.P."/>
            <person name="Orias E."/>
        </authorList>
    </citation>
    <scope>NUCLEOTIDE SEQUENCE [LARGE SCALE GENOMIC DNA]</scope>
    <source>
        <strain evidence="4">SB210</strain>
    </source>
</reference>
<dbReference type="GeneID" id="7846295"/>
<dbReference type="Proteomes" id="UP000009168">
    <property type="component" value="Unassembled WGS sequence"/>
</dbReference>
<evidence type="ECO:0000259" key="2">
    <source>
        <dbReference type="Pfam" id="PF00076"/>
    </source>
</evidence>
<dbReference type="GO" id="GO:0003723">
    <property type="term" value="F:RNA binding"/>
    <property type="evidence" value="ECO:0007669"/>
    <property type="project" value="InterPro"/>
</dbReference>
<gene>
    <name evidence="3" type="ORF">TTHERM_00727690</name>
</gene>
<feature type="region of interest" description="Disordered" evidence="1">
    <location>
        <begin position="223"/>
        <end position="249"/>
    </location>
</feature>
<dbReference type="KEGG" id="tet:TTHERM_00727690"/>
<dbReference type="Pfam" id="PF00076">
    <property type="entry name" value="RRM_1"/>
    <property type="match status" value="1"/>
</dbReference>
<dbReference type="CDD" id="cd00590">
    <property type="entry name" value="RRM_SF"/>
    <property type="match status" value="1"/>
</dbReference>
<keyword evidence="4" id="KW-1185">Reference proteome</keyword>
<feature type="domain" description="RRM" evidence="2">
    <location>
        <begin position="302"/>
        <end position="360"/>
    </location>
</feature>
<dbReference type="Gene3D" id="3.30.70.330">
    <property type="match status" value="1"/>
</dbReference>
<dbReference type="InParanoid" id="I7MLJ4"/>
<protein>
    <submittedName>
        <fullName evidence="3">RNA-binding protein</fullName>
    </submittedName>
</protein>
<evidence type="ECO:0000313" key="4">
    <source>
        <dbReference type="Proteomes" id="UP000009168"/>
    </source>
</evidence>
<feature type="compositionally biased region" description="Low complexity" evidence="1">
    <location>
        <begin position="227"/>
        <end position="237"/>
    </location>
</feature>
<feature type="compositionally biased region" description="Polar residues" evidence="1">
    <location>
        <begin position="179"/>
        <end position="191"/>
    </location>
</feature>
<proteinExistence type="predicted"/>
<dbReference type="InterPro" id="IPR000504">
    <property type="entry name" value="RRM_dom"/>
</dbReference>
<dbReference type="SUPFAM" id="SSF54928">
    <property type="entry name" value="RNA-binding domain, RBD"/>
    <property type="match status" value="1"/>
</dbReference>
<organism evidence="3 4">
    <name type="scientific">Tetrahymena thermophila (strain SB210)</name>
    <dbReference type="NCBI Taxonomy" id="312017"/>
    <lineage>
        <taxon>Eukaryota</taxon>
        <taxon>Sar</taxon>
        <taxon>Alveolata</taxon>
        <taxon>Ciliophora</taxon>
        <taxon>Intramacronucleata</taxon>
        <taxon>Oligohymenophorea</taxon>
        <taxon>Hymenostomatida</taxon>
        <taxon>Tetrahymenina</taxon>
        <taxon>Tetrahymenidae</taxon>
        <taxon>Tetrahymena</taxon>
    </lineage>
</organism>
<accession>I7MLJ4</accession>
<dbReference type="InterPro" id="IPR012677">
    <property type="entry name" value="Nucleotide-bd_a/b_plait_sf"/>
</dbReference>
<dbReference type="InterPro" id="IPR035979">
    <property type="entry name" value="RBD_domain_sf"/>
</dbReference>
<feature type="region of interest" description="Disordered" evidence="1">
    <location>
        <begin position="141"/>
        <end position="195"/>
    </location>
</feature>